<evidence type="ECO:0000313" key="1">
    <source>
        <dbReference type="EMBL" id="CAD8137108.1"/>
    </source>
</evidence>
<sequence length="210" mass="25380">MFQNIKHLRKVLLSSAIQNGTSIQDFVSIVPATLIKIGLRQNSLELFNSLRDRLNFCKYEMITDQRYLMIYVQTSHINQFIDIQSYDHVIDNQFNENLINSHMIWLSYHLQQQNRRITYGLQETQNQFGTKMFYISTQNKYVQILIFYQKFNLYISERTLYEMLKIIHKHQQNYLIEVDILYIFNKSLINNPTCCKMIYYSQKYKAIFLH</sequence>
<organism evidence="1 2">
    <name type="scientific">Paramecium pentaurelia</name>
    <dbReference type="NCBI Taxonomy" id="43138"/>
    <lineage>
        <taxon>Eukaryota</taxon>
        <taxon>Sar</taxon>
        <taxon>Alveolata</taxon>
        <taxon>Ciliophora</taxon>
        <taxon>Intramacronucleata</taxon>
        <taxon>Oligohymenophorea</taxon>
        <taxon>Peniculida</taxon>
        <taxon>Parameciidae</taxon>
        <taxon>Paramecium</taxon>
    </lineage>
</organism>
<comment type="caution">
    <text evidence="1">The sequence shown here is derived from an EMBL/GenBank/DDBJ whole genome shotgun (WGS) entry which is preliminary data.</text>
</comment>
<accession>A0A8S1SAM0</accession>
<evidence type="ECO:0000313" key="2">
    <source>
        <dbReference type="Proteomes" id="UP000689195"/>
    </source>
</evidence>
<protein>
    <submittedName>
        <fullName evidence="1">Uncharacterized protein</fullName>
    </submittedName>
</protein>
<keyword evidence="2" id="KW-1185">Reference proteome</keyword>
<proteinExistence type="predicted"/>
<gene>
    <name evidence="1" type="ORF">PPENT_87.1.T0050507</name>
</gene>
<dbReference type="AlphaFoldDB" id="A0A8S1SAM0"/>
<name>A0A8S1SAM0_9CILI</name>
<dbReference type="Proteomes" id="UP000689195">
    <property type="component" value="Unassembled WGS sequence"/>
</dbReference>
<dbReference type="EMBL" id="CAJJDO010000005">
    <property type="protein sequence ID" value="CAD8137108.1"/>
    <property type="molecule type" value="Genomic_DNA"/>
</dbReference>
<reference evidence="1" key="1">
    <citation type="submission" date="2021-01" db="EMBL/GenBank/DDBJ databases">
        <authorList>
            <consortium name="Genoscope - CEA"/>
            <person name="William W."/>
        </authorList>
    </citation>
    <scope>NUCLEOTIDE SEQUENCE</scope>
</reference>